<evidence type="ECO:0000256" key="4">
    <source>
        <dbReference type="ARBA" id="ARBA00022801"/>
    </source>
</evidence>
<evidence type="ECO:0000256" key="7">
    <source>
        <dbReference type="ARBA" id="ARBA00023268"/>
    </source>
</evidence>
<protein>
    <recommendedName>
        <fullName evidence="12">Methenyltetrahydrofolate cyclohydrolase</fullName>
    </recommendedName>
</protein>
<keyword evidence="4" id="KW-0378">Hydrolase</keyword>
<comment type="subunit">
    <text evidence="2">Homodimer.</text>
</comment>
<evidence type="ECO:0000259" key="8">
    <source>
        <dbReference type="Pfam" id="PF00763"/>
    </source>
</evidence>
<organism evidence="10 11">
    <name type="scientific">Aphanomyces invadans</name>
    <dbReference type="NCBI Taxonomy" id="157072"/>
    <lineage>
        <taxon>Eukaryota</taxon>
        <taxon>Sar</taxon>
        <taxon>Stramenopiles</taxon>
        <taxon>Oomycota</taxon>
        <taxon>Saprolegniomycetes</taxon>
        <taxon>Saprolegniales</taxon>
        <taxon>Verrucalvaceae</taxon>
        <taxon>Aphanomyces</taxon>
    </lineage>
</organism>
<dbReference type="Pfam" id="PF02882">
    <property type="entry name" value="THF_DHG_CYH_C"/>
    <property type="match status" value="1"/>
</dbReference>
<keyword evidence="11" id="KW-1185">Reference proteome</keyword>
<proteinExistence type="inferred from homology"/>
<evidence type="ECO:0000256" key="5">
    <source>
        <dbReference type="ARBA" id="ARBA00022857"/>
    </source>
</evidence>
<dbReference type="HAMAP" id="MF_01576">
    <property type="entry name" value="THF_DHG_CYH"/>
    <property type="match status" value="1"/>
</dbReference>
<dbReference type="InterPro" id="IPR046346">
    <property type="entry name" value="Aminoacid_DH-like_N_sf"/>
</dbReference>
<feature type="domain" description="Tetrahydrofolate dehydrogenase/cyclohydrolase catalytic" evidence="8">
    <location>
        <begin position="5"/>
        <end position="122"/>
    </location>
</feature>
<dbReference type="SUPFAM" id="SSF51735">
    <property type="entry name" value="NAD(P)-binding Rossmann-fold domains"/>
    <property type="match status" value="1"/>
</dbReference>
<evidence type="ECO:0000256" key="6">
    <source>
        <dbReference type="ARBA" id="ARBA00023002"/>
    </source>
</evidence>
<evidence type="ECO:0000259" key="9">
    <source>
        <dbReference type="Pfam" id="PF02882"/>
    </source>
</evidence>
<dbReference type="PANTHER" id="PTHR48099:SF5">
    <property type="entry name" value="C-1-TETRAHYDROFOLATE SYNTHASE, CYTOPLASMIC"/>
    <property type="match status" value="1"/>
</dbReference>
<dbReference type="GO" id="GO:0035999">
    <property type="term" value="P:tetrahydrofolate interconversion"/>
    <property type="evidence" value="ECO:0007669"/>
    <property type="project" value="TreeGrafter"/>
</dbReference>
<dbReference type="Gene3D" id="3.40.50.10860">
    <property type="entry name" value="Leucine Dehydrogenase, chain A, domain 1"/>
    <property type="match status" value="1"/>
</dbReference>
<dbReference type="Proteomes" id="UP000285060">
    <property type="component" value="Unassembled WGS sequence"/>
</dbReference>
<dbReference type="EMBL" id="QUSY01002559">
    <property type="protein sequence ID" value="RHY20755.1"/>
    <property type="molecule type" value="Genomic_DNA"/>
</dbReference>
<dbReference type="GO" id="GO:0004488">
    <property type="term" value="F:methylenetetrahydrofolate dehydrogenase (NADP+) activity"/>
    <property type="evidence" value="ECO:0007669"/>
    <property type="project" value="InterPro"/>
</dbReference>
<dbReference type="Gene3D" id="3.40.50.720">
    <property type="entry name" value="NAD(P)-binding Rossmann-like Domain"/>
    <property type="match status" value="1"/>
</dbReference>
<dbReference type="VEuPathDB" id="FungiDB:H310_03884"/>
<dbReference type="InterPro" id="IPR036291">
    <property type="entry name" value="NAD(P)-bd_dom_sf"/>
</dbReference>
<dbReference type="SUPFAM" id="SSF53223">
    <property type="entry name" value="Aminoacid dehydrogenase-like, N-terminal domain"/>
    <property type="match status" value="1"/>
</dbReference>
<comment type="caution">
    <text evidence="10">The sequence shown here is derived from an EMBL/GenBank/DDBJ whole genome shotgun (WGS) entry which is preliminary data.</text>
</comment>
<name>A0A3R7A266_9STRA</name>
<keyword evidence="3" id="KW-0554">One-carbon metabolism</keyword>
<dbReference type="PANTHER" id="PTHR48099">
    <property type="entry name" value="C-1-TETRAHYDROFOLATE SYNTHASE, CYTOPLASMIC-RELATED"/>
    <property type="match status" value="1"/>
</dbReference>
<keyword evidence="6" id="KW-0560">Oxidoreductase</keyword>
<feature type="domain" description="Tetrahydrofolate dehydrogenase/cyclohydrolase NAD(P)-binding" evidence="9">
    <location>
        <begin position="151"/>
        <end position="239"/>
    </location>
</feature>
<evidence type="ECO:0000256" key="3">
    <source>
        <dbReference type="ARBA" id="ARBA00022563"/>
    </source>
</evidence>
<keyword evidence="5" id="KW-0521">NADP</keyword>
<evidence type="ECO:0000313" key="11">
    <source>
        <dbReference type="Proteomes" id="UP000285060"/>
    </source>
</evidence>
<evidence type="ECO:0000313" key="10">
    <source>
        <dbReference type="EMBL" id="RHY20755.1"/>
    </source>
</evidence>
<reference evidence="10 11" key="1">
    <citation type="submission" date="2018-08" db="EMBL/GenBank/DDBJ databases">
        <title>Aphanomyces genome sequencing and annotation.</title>
        <authorList>
            <person name="Minardi D."/>
            <person name="Oidtmann B."/>
            <person name="Van Der Giezen M."/>
            <person name="Studholme D.J."/>
        </authorList>
    </citation>
    <scope>NUCLEOTIDE SEQUENCE [LARGE SCALE GENOMIC DNA]</scope>
    <source>
        <strain evidence="10 11">NJM0002</strain>
    </source>
</reference>
<evidence type="ECO:0000256" key="2">
    <source>
        <dbReference type="ARBA" id="ARBA00011738"/>
    </source>
</evidence>
<dbReference type="InterPro" id="IPR000672">
    <property type="entry name" value="THF_DH/CycHdrlase"/>
</dbReference>
<evidence type="ECO:0000256" key="1">
    <source>
        <dbReference type="ARBA" id="ARBA00004777"/>
    </source>
</evidence>
<dbReference type="FunFam" id="3.40.50.10860:FF:000005">
    <property type="entry name" value="C-1-tetrahydrofolate synthase, cytoplasmic, putative"/>
    <property type="match status" value="1"/>
</dbReference>
<dbReference type="GO" id="GO:0005829">
    <property type="term" value="C:cytosol"/>
    <property type="evidence" value="ECO:0007669"/>
    <property type="project" value="TreeGrafter"/>
</dbReference>
<dbReference type="InterPro" id="IPR020631">
    <property type="entry name" value="THF_DH/CycHdrlase_NAD-bd_dom"/>
</dbReference>
<evidence type="ECO:0008006" key="12">
    <source>
        <dbReference type="Google" id="ProtNLM"/>
    </source>
</evidence>
<sequence>MTVIIDGKAIGTTILDELKAEVQKNVAEHADYVVPGLAVVLVGDRKDSATYVRMKKKACEQLGYRTVSVNLPVDISYDALIHEITALNNDPTVHGILVQLPLPRHLDEETVLNHIVPAKDVDGLHPMNVAALSVRSKLPYGAMTEHDDVSVGIEIEGKRAVVVGRSRIVGIPVAHLLLDRNATVTVCHSKSVNLEGIVREADILIAACGRAEMVQGSWIKPGAAVIDVGINSVDDATKKAG</sequence>
<dbReference type="PRINTS" id="PR00085">
    <property type="entry name" value="THFDHDRGNASE"/>
</dbReference>
<dbReference type="AlphaFoldDB" id="A0A3R7A266"/>
<dbReference type="GO" id="GO:0004477">
    <property type="term" value="F:methenyltetrahydrofolate cyclohydrolase activity"/>
    <property type="evidence" value="ECO:0007669"/>
    <property type="project" value="TreeGrafter"/>
</dbReference>
<accession>A0A3R7A266</accession>
<gene>
    <name evidence="10" type="ORF">DYB32_009960</name>
</gene>
<comment type="pathway">
    <text evidence="1">One-carbon metabolism; tetrahydrofolate interconversion.</text>
</comment>
<keyword evidence="7" id="KW-0511">Multifunctional enzyme</keyword>
<dbReference type="Pfam" id="PF00763">
    <property type="entry name" value="THF_DHG_CYH"/>
    <property type="match status" value="1"/>
</dbReference>
<dbReference type="InterPro" id="IPR020630">
    <property type="entry name" value="THF_DH/CycHdrlase_cat_dom"/>
</dbReference>